<accession>A0A6H2EI34</accession>
<dbReference type="FlyBase" id="FBgn0265087">
    <property type="gene designation" value="CG44198"/>
</dbReference>
<reference evidence="2 4" key="8">
    <citation type="journal article" date="2007" name="Science">
        <title>Sequence finishing and mapping of Drosophila melanogaster heterochromatin.</title>
        <authorList>
            <person name="Hoskins R.A."/>
            <person name="Carlson J.W."/>
            <person name="Kennedy C."/>
            <person name="Acevedo D."/>
            <person name="Evans-Holm M."/>
            <person name="Frise E."/>
            <person name="Wan K.H."/>
            <person name="Park S."/>
            <person name="Mendez-Lago M."/>
            <person name="Rossi F."/>
            <person name="Villasante A."/>
            <person name="Dimitri P."/>
            <person name="Karpen G.H."/>
            <person name="Celniker S.E."/>
        </authorList>
    </citation>
    <scope>NUCLEOTIDE SEQUENCE [LARGE SCALE GENOMIC DNA]</scope>
    <source>
        <strain evidence="4">Berkeley</strain>
    </source>
</reference>
<dbReference type="AGR" id="FB:FBgn0265087"/>
<sequence length="57" mass="6566">MIPSLRSSVTWLVVLLVLLMELVEVWSVCCSCPARRCSIPQWPCCGRNAKWYSFIYA</sequence>
<reference evidence="2 4" key="1">
    <citation type="journal article" date="2000" name="Science">
        <title>The genome sequence of Drosophila melanogaster.</title>
        <authorList>
            <person name="Adams M.D."/>
            <person name="Celniker S.E."/>
            <person name="Holt R.A."/>
            <person name="Evans C.A."/>
            <person name="Gocayne J.D."/>
            <person name="Amanatides P.G."/>
            <person name="Scherer S.E."/>
            <person name="Li P.W."/>
            <person name="Hoskins R.A."/>
            <person name="Galle R.F."/>
            <person name="George R.A."/>
            <person name="Lewis S.E."/>
            <person name="Richards S."/>
            <person name="Ashburner M."/>
            <person name="Henderson S.N."/>
            <person name="Sutton G.G."/>
            <person name="Wortman J.R."/>
            <person name="Yandell M.D."/>
            <person name="Zhang Q."/>
            <person name="Chen L.X."/>
            <person name="Brandon R.C."/>
            <person name="Rogers Y.H."/>
            <person name="Blazej R.G."/>
            <person name="Champe M."/>
            <person name="Pfeiffer B.D."/>
            <person name="Wan K.H."/>
            <person name="Doyle C."/>
            <person name="Baxter E.G."/>
            <person name="Helt G."/>
            <person name="Nelson C.R."/>
            <person name="Gabor G.L."/>
            <person name="Abril J.F."/>
            <person name="Agbayani A."/>
            <person name="An H.J."/>
            <person name="Andrews-Pfannkoch C."/>
            <person name="Baldwin D."/>
            <person name="Ballew R.M."/>
            <person name="Basu A."/>
            <person name="Baxendale J."/>
            <person name="Bayraktaroglu L."/>
            <person name="Beasley E.M."/>
            <person name="Beeson K.Y."/>
            <person name="Benos P.V."/>
            <person name="Berman B.P."/>
            <person name="Bhandari D."/>
            <person name="Bolshakov S."/>
            <person name="Borkova D."/>
            <person name="Botchan M.R."/>
            <person name="Bouck J."/>
            <person name="Brokstein P."/>
            <person name="Brottier P."/>
            <person name="Burtis K.C."/>
            <person name="Busam D.A."/>
            <person name="Butler H."/>
            <person name="Cadieu E."/>
            <person name="Center A."/>
            <person name="Chandra I."/>
            <person name="Cherry J.M."/>
            <person name="Cawley S."/>
            <person name="Dahlke C."/>
            <person name="Davenport L.B."/>
            <person name="Davies P."/>
            <person name="de Pablos B."/>
            <person name="Delcher A."/>
            <person name="Deng Z."/>
            <person name="Mays A.D."/>
            <person name="Dew I."/>
            <person name="Dietz S.M."/>
            <person name="Dodson K."/>
            <person name="Doup L.E."/>
            <person name="Downes M."/>
            <person name="Dugan-Rocha S."/>
            <person name="Dunkov B.C."/>
            <person name="Dunn P."/>
            <person name="Durbin K.J."/>
            <person name="Evangelista C.C."/>
            <person name="Ferraz C."/>
            <person name="Ferriera S."/>
            <person name="Fleischmann W."/>
            <person name="Fosler C."/>
            <person name="Gabrielian A.E."/>
            <person name="Garg N.S."/>
            <person name="Gelbart W.M."/>
            <person name="Glasser K."/>
            <person name="Glodek A."/>
            <person name="Gong F."/>
            <person name="Gorrell J.H."/>
            <person name="Gu Z."/>
            <person name="Guan P."/>
            <person name="Harris M."/>
            <person name="Harris N.L."/>
            <person name="Harvey D."/>
            <person name="Heiman T.J."/>
            <person name="Hernandez J.R."/>
            <person name="Houck J."/>
            <person name="Hostin D."/>
            <person name="Houston K.A."/>
            <person name="Howland T.J."/>
            <person name="Wei M.H."/>
            <person name="Ibegwam C."/>
            <person name="Jalali M."/>
            <person name="Kalush F."/>
            <person name="Karpen G.H."/>
            <person name="Ke Z."/>
            <person name="Kennison J.A."/>
            <person name="Ketchum K.A."/>
            <person name="Kimmel B.E."/>
            <person name="Kodira C.D."/>
            <person name="Kraft C."/>
            <person name="Kravitz S."/>
            <person name="Kulp D."/>
            <person name="Lai Z."/>
            <person name="Lasko P."/>
            <person name="Lei Y."/>
            <person name="Levitsky A.A."/>
            <person name="Li J."/>
            <person name="Li Z."/>
            <person name="Liang Y."/>
            <person name="Lin X."/>
            <person name="Liu X."/>
            <person name="Mattei B."/>
            <person name="McIntosh T.C."/>
            <person name="McLeod M.P."/>
            <person name="McPherson D."/>
            <person name="Merkulov G."/>
            <person name="Milshina N.V."/>
            <person name="Mobarry C."/>
            <person name="Morris J."/>
            <person name="Moshrefi A."/>
            <person name="Mount S.M."/>
            <person name="Moy M."/>
            <person name="Murphy B."/>
            <person name="Murphy L."/>
            <person name="Muzny D.M."/>
            <person name="Nelson D.L."/>
            <person name="Nelson D.R."/>
            <person name="Nelson K.A."/>
            <person name="Nixon K."/>
            <person name="Nusskern D.R."/>
            <person name="Pacleb J.M."/>
            <person name="Palazzolo M."/>
            <person name="Pittman G.S."/>
            <person name="Pan S."/>
            <person name="Pollard J."/>
            <person name="Puri V."/>
            <person name="Reese M.G."/>
            <person name="Reinert K."/>
            <person name="Remington K."/>
            <person name="Saunders R.D."/>
            <person name="Scheeler F."/>
            <person name="Shen H."/>
            <person name="Shue B.C."/>
            <person name="Siden-Kiamos I."/>
            <person name="Simpson M."/>
            <person name="Skupski M.P."/>
            <person name="Smith T."/>
            <person name="Spier E."/>
            <person name="Spradling A.C."/>
            <person name="Stapleton M."/>
            <person name="Strong R."/>
            <person name="Sun E."/>
            <person name="Svirskas R."/>
            <person name="Tector C."/>
            <person name="Turner R."/>
            <person name="Venter E."/>
            <person name="Wang A.H."/>
            <person name="Wang X."/>
            <person name="Wang Z.Y."/>
            <person name="Wassarman D.A."/>
            <person name="Weinstock G.M."/>
            <person name="Weissenbach J."/>
            <person name="Williams S.M."/>
            <person name="WoodageT"/>
            <person name="Worley K.C."/>
            <person name="Wu D."/>
            <person name="Yang S."/>
            <person name="Yao Q.A."/>
            <person name="Ye J."/>
            <person name="Yeh R.F."/>
            <person name="Zaveri J.S."/>
            <person name="Zhan M."/>
            <person name="Zhang G."/>
            <person name="Zhao Q."/>
            <person name="Zheng L."/>
            <person name="Zheng X.H."/>
            <person name="Zhong F.N."/>
            <person name="Zhong W."/>
            <person name="Zhou X."/>
            <person name="Zhu S."/>
            <person name="Zhu X."/>
            <person name="Smith H.O."/>
            <person name="Gibbs R.A."/>
            <person name="Myers E.W."/>
            <person name="Rubin G.M."/>
            <person name="Venter J.C."/>
        </authorList>
    </citation>
    <scope>NUCLEOTIDE SEQUENCE [LARGE SCALE GENOMIC DNA]</scope>
    <source>
        <strain evidence="4">Berkeley</strain>
    </source>
</reference>
<keyword evidence="4" id="KW-1185">Reference proteome</keyword>
<dbReference type="Proteomes" id="UP000000803">
    <property type="component" value="Chromosome 2L"/>
</dbReference>
<name>A0A6H2EI34_DROME</name>
<reference evidence="2 4" key="7">
    <citation type="journal article" date="2007" name="Science">
        <title>The Release 5.1 annotation of Drosophila melanogaster heterochromatin.</title>
        <authorList>
            <person name="Smith C.D."/>
            <person name="Shu S."/>
            <person name="Mungall C.J."/>
            <person name="Karpen G.H."/>
        </authorList>
    </citation>
    <scope>NUCLEOTIDE SEQUENCE [LARGE SCALE GENOMIC DNA]</scope>
    <source>
        <strain evidence="4">Berkeley</strain>
    </source>
</reference>
<reference evidence="2 4" key="5">
    <citation type="journal article" date="2002" name="Genome Biol.">
        <title>Heterochromatic sequences in a Drosophila whole-genome shotgun assembly.</title>
        <authorList>
            <person name="Hoskins R.A."/>
            <person name="Smith C.D."/>
            <person name="Carlson J.W."/>
            <person name="Carvalho A.B."/>
            <person name="Halpern A."/>
            <person name="Kaminker J.S."/>
            <person name="Kennedy C."/>
            <person name="Mungall C.J."/>
            <person name="Sullivan B.A."/>
            <person name="Sutton G.G."/>
            <person name="Yasuhara J.C."/>
            <person name="Wakimoto B.T."/>
            <person name="Myers E.W."/>
            <person name="Celniker S.E."/>
            <person name="Rubin G.M."/>
            <person name="Karpen G.H."/>
        </authorList>
    </citation>
    <scope>NUCLEOTIDE SEQUENCE [LARGE SCALE GENOMIC DNA]</scope>
    <source>
        <strain evidence="4">Berkeley</strain>
    </source>
</reference>
<organism evidence="2 4">
    <name type="scientific">Drosophila melanogaster</name>
    <name type="common">Fruit fly</name>
    <dbReference type="NCBI Taxonomy" id="7227"/>
    <lineage>
        <taxon>Eukaryota</taxon>
        <taxon>Metazoa</taxon>
        <taxon>Ecdysozoa</taxon>
        <taxon>Arthropoda</taxon>
        <taxon>Hexapoda</taxon>
        <taxon>Insecta</taxon>
        <taxon>Pterygota</taxon>
        <taxon>Neoptera</taxon>
        <taxon>Endopterygota</taxon>
        <taxon>Diptera</taxon>
        <taxon>Brachycera</taxon>
        <taxon>Muscomorpha</taxon>
        <taxon>Ephydroidea</taxon>
        <taxon>Drosophilidae</taxon>
        <taxon>Drosophila</taxon>
        <taxon>Sophophora</taxon>
    </lineage>
</organism>
<protein>
    <submittedName>
        <fullName evidence="2">Uncharacterized protein</fullName>
    </submittedName>
</protein>
<reference evidence="2 4" key="10">
    <citation type="journal article" date="2015" name="G3 (Bethesda)">
        <title>Gene Model Annotations for Drosophila melanogaster: The Rule-Benders.</title>
        <authorList>
            <consortium name="FlyBase Consortium"/>
            <person name="Crosby M.A."/>
            <person name="Gramates L.S."/>
            <person name="Dos Santos G."/>
            <person name="Matthews B.B."/>
            <person name="St Pierre S.E."/>
            <person name="Zhou P."/>
            <person name="Schroeder A.J."/>
            <person name="Falls K."/>
            <person name="Emmert D.B."/>
            <person name="Russo S.M."/>
            <person name="Gelbart W.M."/>
            <person name="null"/>
        </authorList>
    </citation>
    <scope>NUCLEOTIDE SEQUENCE [LARGE SCALE GENOMIC DNA]</scope>
    <source>
        <strain evidence="4">Berkeley</strain>
    </source>
</reference>
<evidence type="ECO:0000313" key="3">
    <source>
        <dbReference type="FlyBase" id="FBgn0265087"/>
    </source>
</evidence>
<reference evidence="2 4" key="4">
    <citation type="journal article" date="2002" name="Genome Biol.">
        <title>The transposable elements of the Drosophila melanogaster euchromatin: a genomics perspective.</title>
        <authorList>
            <person name="Kaminker J.S."/>
            <person name="Bergman C.M."/>
            <person name="Kronmiller B."/>
            <person name="Carlson J."/>
            <person name="Svirskas R."/>
            <person name="Patel S."/>
            <person name="Frise E."/>
            <person name="Wheeler D.A."/>
            <person name="Lewis S.E."/>
            <person name="Rubin G.M."/>
            <person name="Ashburner M."/>
            <person name="Celniker S.E."/>
        </authorList>
    </citation>
    <scope>NUCLEOTIDE SEQUENCE [LARGE SCALE GENOMIC DNA]</scope>
    <source>
        <strain evidence="4">Berkeley</strain>
    </source>
</reference>
<dbReference type="EMBL" id="AE014134">
    <property type="protein sequence ID" value="QJC20910.1"/>
    <property type="molecule type" value="Genomic_DNA"/>
</dbReference>
<evidence type="ECO:0000313" key="4">
    <source>
        <dbReference type="Proteomes" id="UP000000803"/>
    </source>
</evidence>
<dbReference type="Bgee" id="FBgn0265087">
    <property type="expression patterns" value="Expressed in male accessory gland main cell (Drosophila) in male reproductive gland and 15 other cell types or tissues"/>
</dbReference>
<dbReference type="VEuPathDB" id="VectorBase:FBgn0265087"/>
<feature type="chain" id="PRO_5026141277" evidence="1">
    <location>
        <begin position="28"/>
        <end position="57"/>
    </location>
</feature>
<keyword evidence="1" id="KW-0732">Signal</keyword>
<dbReference type="InParanoid" id="A0A6H2EI34"/>
<reference evidence="2 4" key="9">
    <citation type="journal article" date="2015" name="G3 (Bethesda)">
        <title>Gene Model Annotations for Drosophila melanogaster: Impact of High-Throughput Data.</title>
        <authorList>
            <consortium name="FlyBase Consortium"/>
            <person name="Matthews B.B."/>
            <person name="Dos Santos G."/>
            <person name="Crosby M.A."/>
            <person name="Emmert D.B."/>
            <person name="St Pierre S.E."/>
            <person name="Gramates L.S."/>
            <person name="Zhou P."/>
            <person name="Schroeder A.J."/>
            <person name="Falls K."/>
            <person name="Strelets V."/>
            <person name="Russo S.M."/>
            <person name="Gelbart W.M."/>
            <person name="null"/>
        </authorList>
    </citation>
    <scope>NUCLEOTIDE SEQUENCE [LARGE SCALE GENOMIC DNA]</scope>
    <source>
        <strain evidence="4">Berkeley</strain>
    </source>
</reference>
<feature type="signal peptide" evidence="1">
    <location>
        <begin position="1"/>
        <end position="27"/>
    </location>
</feature>
<reference evidence="2 4" key="3">
    <citation type="journal article" date="2002" name="Genome Biol.">
        <title>Annotation of the Drosophila melanogaster euchromatic genome: a systematic review.</title>
        <authorList>
            <person name="Misra S."/>
            <person name="Crosby M.A."/>
            <person name="Mungall C.J."/>
            <person name="Matthews B.B."/>
            <person name="Campbell K.S."/>
            <person name="Hradecky P."/>
            <person name="Huang Y."/>
            <person name="Kaminker J.S."/>
            <person name="Millburn G.H."/>
            <person name="Prochnik S.E."/>
            <person name="Smith C.D."/>
            <person name="Tupy J.L."/>
            <person name="Whitfied E.J."/>
            <person name="Bayraktaroglu L."/>
            <person name="Berman B.P."/>
            <person name="Bettencourt B.R."/>
            <person name="Celniker S.E."/>
            <person name="de Grey A.D."/>
            <person name="Drysdale R.A."/>
            <person name="Harris N.L."/>
            <person name="Richter J."/>
            <person name="Russo S."/>
            <person name="Schroeder A.J."/>
            <person name="Shu S.Q."/>
            <person name="Stapleton M."/>
            <person name="Yamada C."/>
            <person name="Ashburner M."/>
            <person name="Gelbart W.M."/>
            <person name="Rubin G.M."/>
            <person name="Lewis S.E."/>
        </authorList>
    </citation>
    <scope>GENOME REANNOTATION</scope>
    <source>
        <strain evidence="4">Berkeley</strain>
    </source>
</reference>
<evidence type="ECO:0000256" key="1">
    <source>
        <dbReference type="SAM" id="SignalP"/>
    </source>
</evidence>
<reference evidence="2 4" key="6">
    <citation type="journal article" date="2005" name="PLoS Comput. Biol.">
        <title>Combined evidence annotation of transposable elements in genome sequences.</title>
        <authorList>
            <person name="Quesneville H."/>
            <person name="Bergman C.M."/>
            <person name="Andrieu O."/>
            <person name="Autard D."/>
            <person name="Nouaud D."/>
            <person name="Ashburner M."/>
            <person name="Anxolabehere D."/>
        </authorList>
    </citation>
    <scope>NUCLEOTIDE SEQUENCE [LARGE SCALE GENOMIC DNA]</scope>
    <source>
        <strain evidence="4">Berkeley</strain>
    </source>
</reference>
<reference evidence="2 4" key="11">
    <citation type="journal article" date="2015" name="Genome Res.">
        <title>The Release 6 reference sequence of the Drosophila melanogaster genome.</title>
        <authorList>
            <person name="Hoskins R.A."/>
            <person name="Carlson J.W."/>
            <person name="Wan K.H."/>
            <person name="Park S."/>
            <person name="Mendez I."/>
            <person name="Galle S.E."/>
            <person name="Booth B.W."/>
            <person name="Pfeiffer B.D."/>
            <person name="George R.A."/>
            <person name="Svirskas R."/>
            <person name="Krzywinski M."/>
            <person name="Schein J."/>
            <person name="Accardo M.C."/>
            <person name="Damia E."/>
            <person name="Messina G."/>
            <person name="Mendez-Lago M."/>
            <person name="de Pablos B."/>
            <person name="Demakova O.V."/>
            <person name="Andreyeva E.N."/>
            <person name="Boldyreva L.V."/>
            <person name="Marra M."/>
            <person name="Carvalho A.B."/>
            <person name="Dimitri P."/>
            <person name="Villasante A."/>
            <person name="Zhimulev I.F."/>
            <person name="Rubin G.M."/>
            <person name="Karpen G.H."/>
            <person name="Celniker S.E."/>
        </authorList>
    </citation>
    <scope>NUCLEOTIDE SEQUENCE [LARGE SCALE GENOMIC DNA]</scope>
    <source>
        <strain evidence="4">Berkeley</strain>
    </source>
</reference>
<dbReference type="AlphaFoldDB" id="A0A6H2EI34"/>
<evidence type="ECO:0000313" key="2">
    <source>
        <dbReference type="EMBL" id="QJC20910.1"/>
    </source>
</evidence>
<reference evidence="2 4" key="2">
    <citation type="journal article" date="2002" name="Genome Biol.">
        <title>Finishing a whole-genome shotgun: release 3 of the Drosophila melanogaster euchromatic genome sequence.</title>
        <authorList>
            <person name="Celniker S.E."/>
            <person name="Wheeler D.A."/>
            <person name="Kronmiller B."/>
            <person name="Carlson J.W."/>
            <person name="Halpern A."/>
            <person name="Patel S."/>
            <person name="Adams M."/>
            <person name="Champe M."/>
            <person name="Dugan S.P."/>
            <person name="Frise E."/>
            <person name="Hodgson A."/>
            <person name="George R.A."/>
            <person name="Hoskins R.A."/>
            <person name="Laverty T."/>
            <person name="Muzny D.M."/>
            <person name="Nelson C.R."/>
            <person name="Pacleb J.M."/>
            <person name="Park S."/>
            <person name="Pfeiffer B.D."/>
            <person name="Richards S."/>
            <person name="Sodergren E.J."/>
            <person name="Svirskas R."/>
            <person name="Tabor P.E."/>
            <person name="Wan K."/>
            <person name="Stapleton M."/>
            <person name="Sutton G.G."/>
            <person name="Venter C."/>
            <person name="Weinstock G."/>
            <person name="Scherer S.E."/>
            <person name="Myers E.W."/>
            <person name="Gibbs R.A."/>
            <person name="Rubin G.M."/>
        </authorList>
    </citation>
    <scope>NUCLEOTIDE SEQUENCE [LARGE SCALE GENOMIC DNA]</scope>
    <source>
        <strain evidence="4">Berkeley</strain>
    </source>
</reference>
<gene>
    <name evidence="2" type="primary">lincRNA.126</name>
    <name evidence="2" type="synonym">CR44198</name>
    <name evidence="2" type="synonym">Dmel\CG44198</name>
    <name evidence="2" type="synonym">lncRNA:CR44198</name>
    <name evidence="2 3" type="ORF">CG44198</name>
    <name evidence="2" type="ORF">Dmel_CG44198</name>
</gene>
<proteinExistence type="predicted"/>